<feature type="transmembrane region" description="Helical" evidence="1">
    <location>
        <begin position="165"/>
        <end position="183"/>
    </location>
</feature>
<feature type="transmembrane region" description="Helical" evidence="1">
    <location>
        <begin position="86"/>
        <end position="106"/>
    </location>
</feature>
<accession>A0ABU3D7K1</accession>
<dbReference type="EMBL" id="JAVRHK010000009">
    <property type="protein sequence ID" value="MDT0677516.1"/>
    <property type="molecule type" value="Genomic_DNA"/>
</dbReference>
<feature type="transmembrane region" description="Helical" evidence="1">
    <location>
        <begin position="7"/>
        <end position="26"/>
    </location>
</feature>
<keyword evidence="1" id="KW-1133">Transmembrane helix</keyword>
<protein>
    <submittedName>
        <fullName evidence="2">Uncharacterized protein</fullName>
    </submittedName>
</protein>
<dbReference type="Proteomes" id="UP001262582">
    <property type="component" value="Unassembled WGS sequence"/>
</dbReference>
<name>A0ABU3D7K1_9FLAO</name>
<proteinExistence type="predicted"/>
<dbReference type="RefSeq" id="WP_311503860.1">
    <property type="nucleotide sequence ID" value="NZ_JAVRHK010000009.1"/>
</dbReference>
<feature type="transmembrane region" description="Helical" evidence="1">
    <location>
        <begin position="32"/>
        <end position="52"/>
    </location>
</feature>
<evidence type="ECO:0000256" key="1">
    <source>
        <dbReference type="SAM" id="Phobius"/>
    </source>
</evidence>
<comment type="caution">
    <text evidence="2">The sequence shown here is derived from an EMBL/GenBank/DDBJ whole genome shotgun (WGS) entry which is preliminary data.</text>
</comment>
<feature type="transmembrane region" description="Helical" evidence="1">
    <location>
        <begin position="64"/>
        <end position="80"/>
    </location>
</feature>
<evidence type="ECO:0000313" key="2">
    <source>
        <dbReference type="EMBL" id="MDT0677516.1"/>
    </source>
</evidence>
<keyword evidence="3" id="KW-1185">Reference proteome</keyword>
<keyword evidence="1" id="KW-0472">Membrane</keyword>
<keyword evidence="1" id="KW-0812">Transmembrane</keyword>
<organism evidence="2 3">
    <name type="scientific">Autumnicola musiva</name>
    <dbReference type="NCBI Taxonomy" id="3075589"/>
    <lineage>
        <taxon>Bacteria</taxon>
        <taxon>Pseudomonadati</taxon>
        <taxon>Bacteroidota</taxon>
        <taxon>Flavobacteriia</taxon>
        <taxon>Flavobacteriales</taxon>
        <taxon>Flavobacteriaceae</taxon>
        <taxon>Autumnicola</taxon>
    </lineage>
</organism>
<gene>
    <name evidence="2" type="ORF">RM539_13090</name>
</gene>
<sequence>MKKTIRRIAFFLFVLFHLSFLLAIFYEKIDTLQLVALLLIIALLVTIGYFKSPREEEEHFFEDFYNIIYVITGCMITFLLNQMAGLGPVIGAGITGSIASFLPIIFRRKGAATKEIPVAMYCGAFVGMTSPMVTENWRFILFAGFVTGVIYICSKNVFQGYGGKLGSVAFGGVAITSVFLFLFTS</sequence>
<reference evidence="2 3" key="1">
    <citation type="submission" date="2023-09" db="EMBL/GenBank/DDBJ databases">
        <authorList>
            <person name="Rey-Velasco X."/>
        </authorList>
    </citation>
    <scope>NUCLEOTIDE SEQUENCE [LARGE SCALE GENOMIC DNA]</scope>
    <source>
        <strain evidence="2 3">F117</strain>
    </source>
</reference>
<evidence type="ECO:0000313" key="3">
    <source>
        <dbReference type="Proteomes" id="UP001262582"/>
    </source>
</evidence>
<feature type="transmembrane region" description="Helical" evidence="1">
    <location>
        <begin position="139"/>
        <end position="158"/>
    </location>
</feature>